<dbReference type="InterPro" id="IPR058595">
    <property type="entry name" value="Avidin-like"/>
</dbReference>
<dbReference type="RefSeq" id="WP_290266399.1">
    <property type="nucleotide sequence ID" value="NZ_JAUFQQ010000005.1"/>
</dbReference>
<name>A0ABV5FMQ1_9FLAO</name>
<protein>
    <recommendedName>
        <fullName evidence="3">N-acetylglutamate synthase</fullName>
    </recommendedName>
</protein>
<sequence>MDKYNFNNKKFALIENSESGQVNSETVFEYNQNGNLVTADYFGGTIKYGKIIAELKDDELNMLYQCLTTDNLLKAGKAIAKISLNENGKLKLSLNWEWLTNRNEKGQSEYIEIN</sequence>
<gene>
    <name evidence="1" type="ORF">ACFFUQ_12390</name>
</gene>
<evidence type="ECO:0008006" key="3">
    <source>
        <dbReference type="Google" id="ProtNLM"/>
    </source>
</evidence>
<evidence type="ECO:0000313" key="2">
    <source>
        <dbReference type="Proteomes" id="UP001589589"/>
    </source>
</evidence>
<comment type="caution">
    <text evidence="1">The sequence shown here is derived from an EMBL/GenBank/DDBJ whole genome shotgun (WGS) entry which is preliminary data.</text>
</comment>
<dbReference type="Proteomes" id="UP001589589">
    <property type="component" value="Unassembled WGS sequence"/>
</dbReference>
<evidence type="ECO:0000313" key="1">
    <source>
        <dbReference type="EMBL" id="MFB9064822.1"/>
    </source>
</evidence>
<proteinExistence type="predicted"/>
<keyword evidence="2" id="KW-1185">Reference proteome</keyword>
<dbReference type="Pfam" id="PF26421">
    <property type="entry name" value="Avidin_like"/>
    <property type="match status" value="1"/>
</dbReference>
<dbReference type="EMBL" id="JBHMEX010000036">
    <property type="protein sequence ID" value="MFB9064822.1"/>
    <property type="molecule type" value="Genomic_DNA"/>
</dbReference>
<reference evidence="1 2" key="1">
    <citation type="submission" date="2024-09" db="EMBL/GenBank/DDBJ databases">
        <authorList>
            <person name="Sun Q."/>
            <person name="Mori K."/>
        </authorList>
    </citation>
    <scope>NUCLEOTIDE SEQUENCE [LARGE SCALE GENOMIC DNA]</scope>
    <source>
        <strain evidence="1 2">CECT 7908</strain>
    </source>
</reference>
<accession>A0ABV5FMQ1</accession>
<organism evidence="1 2">
    <name type="scientific">Flavobacterium branchiarum</name>
    <dbReference type="NCBI Taxonomy" id="1114870"/>
    <lineage>
        <taxon>Bacteria</taxon>
        <taxon>Pseudomonadati</taxon>
        <taxon>Bacteroidota</taxon>
        <taxon>Flavobacteriia</taxon>
        <taxon>Flavobacteriales</taxon>
        <taxon>Flavobacteriaceae</taxon>
        <taxon>Flavobacterium</taxon>
    </lineage>
</organism>